<sequence length="127" mass="14329">MILRHHGGVENRDILDFSAPLNPYAPPREVVMEIERAVKDRIYISYPNAMYSKLRSAIADFYGIDSEYVLPLNGAAEALYLLLLALKPCSVIVLEPTFGDHAATLTSLNVLYIALQYIERPYMWVAP</sequence>
<evidence type="ECO:0000256" key="1">
    <source>
        <dbReference type="ARBA" id="ARBA00001933"/>
    </source>
</evidence>
<keyword evidence="2" id="KW-0663">Pyridoxal phosphate</keyword>
<comment type="caution">
    <text evidence="3">The sequence shown here is derived from an EMBL/GenBank/DDBJ whole genome shotgun (WGS) entry which is preliminary data.</text>
</comment>
<evidence type="ECO:0000313" key="4">
    <source>
        <dbReference type="Proteomes" id="UP000605805"/>
    </source>
</evidence>
<proteinExistence type="predicted"/>
<dbReference type="Gene3D" id="3.90.1150.10">
    <property type="entry name" value="Aspartate Aminotransferase, domain 1"/>
    <property type="match status" value="1"/>
</dbReference>
<name>A0A833DV41_9CREN</name>
<dbReference type="AlphaFoldDB" id="A0A833DV41"/>
<dbReference type="PANTHER" id="PTHR42885:SF1">
    <property type="entry name" value="THREONINE-PHOSPHATE DECARBOXYLASE"/>
    <property type="match status" value="1"/>
</dbReference>
<accession>A0A833DV41</accession>
<evidence type="ECO:0000256" key="2">
    <source>
        <dbReference type="ARBA" id="ARBA00022898"/>
    </source>
</evidence>
<evidence type="ECO:0000313" key="3">
    <source>
        <dbReference type="EMBL" id="HIP57489.1"/>
    </source>
</evidence>
<protein>
    <recommendedName>
        <fullName evidence="5">Aminotransferase class I/II-fold pyridoxal phosphate-dependent enzyme</fullName>
    </recommendedName>
</protein>
<dbReference type="InterPro" id="IPR015424">
    <property type="entry name" value="PyrdxlP-dep_Trfase"/>
</dbReference>
<dbReference type="Gene3D" id="3.40.640.10">
    <property type="entry name" value="Type I PLP-dependent aspartate aminotransferase-like (Major domain)"/>
    <property type="match status" value="1"/>
</dbReference>
<dbReference type="Proteomes" id="UP000605805">
    <property type="component" value="Unassembled WGS sequence"/>
</dbReference>
<reference evidence="3" key="1">
    <citation type="journal article" date="2020" name="ISME J.">
        <title>Gammaproteobacteria mediating utilization of methyl-, sulfur- and petroleum organic compounds in deep ocean hydrothermal plumes.</title>
        <authorList>
            <person name="Zhou Z."/>
            <person name="Liu Y."/>
            <person name="Pan J."/>
            <person name="Cron B.R."/>
            <person name="Toner B.M."/>
            <person name="Anantharaman K."/>
            <person name="Breier J.A."/>
            <person name="Dick G.J."/>
            <person name="Li M."/>
        </authorList>
    </citation>
    <scope>NUCLEOTIDE SEQUENCE</scope>
    <source>
        <strain evidence="3">SZUA-1435</strain>
    </source>
</reference>
<dbReference type="EMBL" id="DQTV01000105">
    <property type="protein sequence ID" value="HIP57489.1"/>
    <property type="molecule type" value="Genomic_DNA"/>
</dbReference>
<feature type="non-terminal residue" evidence="3">
    <location>
        <position position="127"/>
    </location>
</feature>
<evidence type="ECO:0008006" key="5">
    <source>
        <dbReference type="Google" id="ProtNLM"/>
    </source>
</evidence>
<organism evidence="3 4">
    <name type="scientific">Ignisphaera aggregans</name>
    <dbReference type="NCBI Taxonomy" id="334771"/>
    <lineage>
        <taxon>Archaea</taxon>
        <taxon>Thermoproteota</taxon>
        <taxon>Thermoprotei</taxon>
        <taxon>Desulfurococcales</taxon>
        <taxon>Desulfurococcaceae</taxon>
        <taxon>Ignisphaera</taxon>
    </lineage>
</organism>
<gene>
    <name evidence="3" type="ORF">EYH02_05430</name>
</gene>
<dbReference type="InterPro" id="IPR015422">
    <property type="entry name" value="PyrdxlP-dep_Trfase_small"/>
</dbReference>
<dbReference type="PANTHER" id="PTHR42885">
    <property type="entry name" value="HISTIDINOL-PHOSPHATE AMINOTRANSFERASE-RELATED"/>
    <property type="match status" value="1"/>
</dbReference>
<comment type="cofactor">
    <cofactor evidence="1">
        <name>pyridoxal 5'-phosphate</name>
        <dbReference type="ChEBI" id="CHEBI:597326"/>
    </cofactor>
</comment>
<dbReference type="InterPro" id="IPR015421">
    <property type="entry name" value="PyrdxlP-dep_Trfase_major"/>
</dbReference>
<dbReference type="SUPFAM" id="SSF53383">
    <property type="entry name" value="PLP-dependent transferases"/>
    <property type="match status" value="1"/>
</dbReference>